<accession>A0A4C1YEY0</accession>
<dbReference type="EMBL" id="BGZK01001171">
    <property type="protein sequence ID" value="GBP73362.1"/>
    <property type="molecule type" value="Genomic_DNA"/>
</dbReference>
<protein>
    <submittedName>
        <fullName evidence="1">Uncharacterized protein</fullName>
    </submittedName>
</protein>
<organism evidence="1 2">
    <name type="scientific">Eumeta variegata</name>
    <name type="common">Bagworm moth</name>
    <name type="synonym">Eumeta japonica</name>
    <dbReference type="NCBI Taxonomy" id="151549"/>
    <lineage>
        <taxon>Eukaryota</taxon>
        <taxon>Metazoa</taxon>
        <taxon>Ecdysozoa</taxon>
        <taxon>Arthropoda</taxon>
        <taxon>Hexapoda</taxon>
        <taxon>Insecta</taxon>
        <taxon>Pterygota</taxon>
        <taxon>Neoptera</taxon>
        <taxon>Endopterygota</taxon>
        <taxon>Lepidoptera</taxon>
        <taxon>Glossata</taxon>
        <taxon>Ditrysia</taxon>
        <taxon>Tineoidea</taxon>
        <taxon>Psychidae</taxon>
        <taxon>Oiketicinae</taxon>
        <taxon>Eumeta</taxon>
    </lineage>
</organism>
<proteinExistence type="predicted"/>
<evidence type="ECO:0000313" key="2">
    <source>
        <dbReference type="Proteomes" id="UP000299102"/>
    </source>
</evidence>
<comment type="caution">
    <text evidence="1">The sequence shown here is derived from an EMBL/GenBank/DDBJ whole genome shotgun (WGS) entry which is preliminary data.</text>
</comment>
<sequence>MVHGHKGKPTTYSDQLDPAGIAVVVGYYNYATPRNCGPESTVSLNTLPRCTKSVCLFSKDYGIRVNCARFRHAHMTKTKARPLVSELTTAVPAAACGTPISDFKMILLLRQRCRFVLFIVLRCDTLNV</sequence>
<reference evidence="1 2" key="1">
    <citation type="journal article" date="2019" name="Commun. Biol.">
        <title>The bagworm genome reveals a unique fibroin gene that provides high tensile strength.</title>
        <authorList>
            <person name="Kono N."/>
            <person name="Nakamura H."/>
            <person name="Ohtoshi R."/>
            <person name="Tomita M."/>
            <person name="Numata K."/>
            <person name="Arakawa K."/>
        </authorList>
    </citation>
    <scope>NUCLEOTIDE SEQUENCE [LARGE SCALE GENOMIC DNA]</scope>
</reference>
<dbReference type="Proteomes" id="UP000299102">
    <property type="component" value="Unassembled WGS sequence"/>
</dbReference>
<gene>
    <name evidence="1" type="ORF">EVAR_60596_1</name>
</gene>
<evidence type="ECO:0000313" key="1">
    <source>
        <dbReference type="EMBL" id="GBP73362.1"/>
    </source>
</evidence>
<keyword evidence="2" id="KW-1185">Reference proteome</keyword>
<name>A0A4C1YEY0_EUMVA</name>
<dbReference type="AlphaFoldDB" id="A0A4C1YEY0"/>